<reference evidence="6 7" key="1">
    <citation type="submission" date="2015-10" db="EMBL/GenBank/DDBJ databases">
        <title>Genome sequencing and analysis of members of genus Stenotrophomonas.</title>
        <authorList>
            <person name="Patil P.P."/>
            <person name="Midha S."/>
            <person name="Patil P.B."/>
        </authorList>
    </citation>
    <scope>NUCLEOTIDE SEQUENCE [LARGE SCALE GENOMIC DNA]</scope>
    <source>
        <strain evidence="6 7">JCM 9942</strain>
    </source>
</reference>
<dbReference type="InterPro" id="IPR043128">
    <property type="entry name" value="Rev_trsase/Diguanyl_cyclase"/>
</dbReference>
<dbReference type="PANTHER" id="PTHR45138">
    <property type="entry name" value="REGULATORY COMPONENTS OF SENSORY TRANSDUCTION SYSTEM"/>
    <property type="match status" value="1"/>
</dbReference>
<dbReference type="PROSITE" id="PS50887">
    <property type="entry name" value="GGDEF"/>
    <property type="match status" value="1"/>
</dbReference>
<dbReference type="GO" id="GO:1902201">
    <property type="term" value="P:negative regulation of bacterial-type flagellum-dependent cell motility"/>
    <property type="evidence" value="ECO:0007669"/>
    <property type="project" value="TreeGrafter"/>
</dbReference>
<evidence type="ECO:0000313" key="6">
    <source>
        <dbReference type="EMBL" id="KRG44025.1"/>
    </source>
</evidence>
<protein>
    <recommendedName>
        <fullName evidence="2">diguanylate cyclase</fullName>
        <ecNumber evidence="2">2.7.7.65</ecNumber>
    </recommendedName>
</protein>
<keyword evidence="4" id="KW-0472">Membrane</keyword>
<dbReference type="InterPro" id="IPR029787">
    <property type="entry name" value="Nucleotide_cyclase"/>
</dbReference>
<dbReference type="InterPro" id="IPR000160">
    <property type="entry name" value="GGDEF_dom"/>
</dbReference>
<dbReference type="GO" id="GO:0005886">
    <property type="term" value="C:plasma membrane"/>
    <property type="evidence" value="ECO:0007669"/>
    <property type="project" value="TreeGrafter"/>
</dbReference>
<dbReference type="Pfam" id="PF00990">
    <property type="entry name" value="GGDEF"/>
    <property type="match status" value="1"/>
</dbReference>
<keyword evidence="4" id="KW-1133">Transmembrane helix</keyword>
<comment type="cofactor">
    <cofactor evidence="1">
        <name>Mg(2+)</name>
        <dbReference type="ChEBI" id="CHEBI:18420"/>
    </cofactor>
</comment>
<dbReference type="AlphaFoldDB" id="A0A0R0AI28"/>
<dbReference type="InterPro" id="IPR050469">
    <property type="entry name" value="Diguanylate_Cyclase"/>
</dbReference>
<evidence type="ECO:0000313" key="7">
    <source>
        <dbReference type="Proteomes" id="UP000050836"/>
    </source>
</evidence>
<proteinExistence type="predicted"/>
<evidence type="ECO:0000256" key="4">
    <source>
        <dbReference type="SAM" id="Phobius"/>
    </source>
</evidence>
<dbReference type="PANTHER" id="PTHR45138:SF9">
    <property type="entry name" value="DIGUANYLATE CYCLASE DGCM-RELATED"/>
    <property type="match status" value="1"/>
</dbReference>
<dbReference type="SUPFAM" id="SSF55073">
    <property type="entry name" value="Nucleotide cyclase"/>
    <property type="match status" value="1"/>
</dbReference>
<accession>A0A0R0AI28</accession>
<comment type="catalytic activity">
    <reaction evidence="3">
        <text>2 GTP = 3',3'-c-di-GMP + 2 diphosphate</text>
        <dbReference type="Rhea" id="RHEA:24898"/>
        <dbReference type="ChEBI" id="CHEBI:33019"/>
        <dbReference type="ChEBI" id="CHEBI:37565"/>
        <dbReference type="ChEBI" id="CHEBI:58805"/>
        <dbReference type="EC" id="2.7.7.65"/>
    </reaction>
</comment>
<feature type="domain" description="GGDEF" evidence="5">
    <location>
        <begin position="133"/>
        <end position="262"/>
    </location>
</feature>
<dbReference type="SMART" id="SM00267">
    <property type="entry name" value="GGDEF"/>
    <property type="match status" value="1"/>
</dbReference>
<evidence type="ECO:0000256" key="3">
    <source>
        <dbReference type="ARBA" id="ARBA00034247"/>
    </source>
</evidence>
<keyword evidence="7" id="KW-1185">Reference proteome</keyword>
<feature type="transmembrane region" description="Helical" evidence="4">
    <location>
        <begin position="35"/>
        <end position="60"/>
    </location>
</feature>
<comment type="caution">
    <text evidence="6">The sequence shown here is derived from an EMBL/GenBank/DDBJ whole genome shotgun (WGS) entry which is preliminary data.</text>
</comment>
<evidence type="ECO:0000256" key="2">
    <source>
        <dbReference type="ARBA" id="ARBA00012528"/>
    </source>
</evidence>
<keyword evidence="4" id="KW-0812">Transmembrane</keyword>
<dbReference type="CDD" id="cd01949">
    <property type="entry name" value="GGDEF"/>
    <property type="match status" value="1"/>
</dbReference>
<dbReference type="EC" id="2.7.7.65" evidence="2"/>
<feature type="transmembrane region" description="Helical" evidence="4">
    <location>
        <begin position="72"/>
        <end position="89"/>
    </location>
</feature>
<dbReference type="GO" id="GO:0043709">
    <property type="term" value="P:cell adhesion involved in single-species biofilm formation"/>
    <property type="evidence" value="ECO:0007669"/>
    <property type="project" value="TreeGrafter"/>
</dbReference>
<dbReference type="NCBIfam" id="TIGR00254">
    <property type="entry name" value="GGDEF"/>
    <property type="match status" value="1"/>
</dbReference>
<dbReference type="Proteomes" id="UP000050836">
    <property type="component" value="Unassembled WGS sequence"/>
</dbReference>
<sequence>MGAAGLLLCIAHITGCLLAAGLLGRSALPWSYLALMANFFLVRQSIATPANLLLVAGLIAMPPLLRGPPPDLQALVVIILIFGFGYRFSRRLQGDHTRLELLASLDALTGLPNRRALEKALQQQINGARENRFRQALVVLDIDHFKEVNDRHGHAAGDAALSDLAAILHAELRDNDKVFRFGGEEFVILAETGSREALAGFSERIRNAVFQALNGPDGRITISLGAAMYGGEQHWQDWFSRADAALYRAKSEGRNSFAIADDLP</sequence>
<dbReference type="GO" id="GO:0052621">
    <property type="term" value="F:diguanylate cyclase activity"/>
    <property type="evidence" value="ECO:0007669"/>
    <property type="project" value="UniProtKB-EC"/>
</dbReference>
<evidence type="ECO:0000259" key="5">
    <source>
        <dbReference type="PROSITE" id="PS50887"/>
    </source>
</evidence>
<name>A0A0R0AI28_9GAMM</name>
<dbReference type="EMBL" id="LLXS01000010">
    <property type="protein sequence ID" value="KRG44025.1"/>
    <property type="molecule type" value="Genomic_DNA"/>
</dbReference>
<organism evidence="6 7">
    <name type="scientific">Stenotrophomonas pictorum JCM 9942</name>
    <dbReference type="NCBI Taxonomy" id="1236960"/>
    <lineage>
        <taxon>Bacteria</taxon>
        <taxon>Pseudomonadati</taxon>
        <taxon>Pseudomonadota</taxon>
        <taxon>Gammaproteobacteria</taxon>
        <taxon>Lysobacterales</taxon>
        <taxon>Lysobacteraceae</taxon>
        <taxon>Stenotrophomonas</taxon>
    </lineage>
</organism>
<evidence type="ECO:0000256" key="1">
    <source>
        <dbReference type="ARBA" id="ARBA00001946"/>
    </source>
</evidence>
<dbReference type="FunFam" id="3.30.70.270:FF:000001">
    <property type="entry name" value="Diguanylate cyclase domain protein"/>
    <property type="match status" value="1"/>
</dbReference>
<gene>
    <name evidence="6" type="ORF">ARC78_06360</name>
</gene>
<dbReference type="Gene3D" id="3.30.70.270">
    <property type="match status" value="1"/>
</dbReference>